<gene>
    <name evidence="1" type="ORF">S01H1_24770</name>
</gene>
<organism evidence="1">
    <name type="scientific">marine sediment metagenome</name>
    <dbReference type="NCBI Taxonomy" id="412755"/>
    <lineage>
        <taxon>unclassified sequences</taxon>
        <taxon>metagenomes</taxon>
        <taxon>ecological metagenomes</taxon>
    </lineage>
</organism>
<name>X0VBT4_9ZZZZ</name>
<protein>
    <submittedName>
        <fullName evidence="1">Uncharacterized protein</fullName>
    </submittedName>
</protein>
<sequence length="94" mass="10900">EYLARNLGNRFEIQLPIFREERVGAINWGLVSGKTQTIYPWWSWFDDEPKPEPKIWFHDILRSDGTAFDETEARFLRHITSESSTGHSSGSDTA</sequence>
<reference evidence="1" key="1">
    <citation type="journal article" date="2014" name="Front. Microbiol.">
        <title>High frequency of phylogenetically diverse reductive dehalogenase-homologous genes in deep subseafloor sedimentary metagenomes.</title>
        <authorList>
            <person name="Kawai M."/>
            <person name="Futagami T."/>
            <person name="Toyoda A."/>
            <person name="Takaki Y."/>
            <person name="Nishi S."/>
            <person name="Hori S."/>
            <person name="Arai W."/>
            <person name="Tsubouchi T."/>
            <person name="Morono Y."/>
            <person name="Uchiyama I."/>
            <person name="Ito T."/>
            <person name="Fujiyama A."/>
            <person name="Inagaki F."/>
            <person name="Takami H."/>
        </authorList>
    </citation>
    <scope>NUCLEOTIDE SEQUENCE</scope>
    <source>
        <strain evidence="1">Expedition CK06-06</strain>
    </source>
</reference>
<comment type="caution">
    <text evidence="1">The sequence shown here is derived from an EMBL/GenBank/DDBJ whole genome shotgun (WGS) entry which is preliminary data.</text>
</comment>
<evidence type="ECO:0000313" key="1">
    <source>
        <dbReference type="EMBL" id="GAF98045.1"/>
    </source>
</evidence>
<feature type="non-terminal residue" evidence="1">
    <location>
        <position position="1"/>
    </location>
</feature>
<dbReference type="AlphaFoldDB" id="X0VBT4"/>
<dbReference type="EMBL" id="BARS01014914">
    <property type="protein sequence ID" value="GAF98045.1"/>
    <property type="molecule type" value="Genomic_DNA"/>
</dbReference>
<proteinExistence type="predicted"/>
<accession>X0VBT4</accession>